<dbReference type="InterPro" id="IPR016024">
    <property type="entry name" value="ARM-type_fold"/>
</dbReference>
<dbReference type="InterPro" id="IPR001849">
    <property type="entry name" value="PH_domain"/>
</dbReference>
<name>A0A7E4VWL1_PANRE</name>
<evidence type="ECO:0000313" key="5">
    <source>
        <dbReference type="Proteomes" id="UP000492821"/>
    </source>
</evidence>
<evidence type="ECO:0000313" key="6">
    <source>
        <dbReference type="WBParaSite" id="Pan_g4132.t1"/>
    </source>
</evidence>
<comment type="function">
    <text evidence="1">Involved in cytoskeletal rearrangements required for phagocytosis of apoptotic cells and cell motility. Acts in association with DOCK1 and CRK. Was initially proposed to be required in complex with DOCK1 to activate Rac Rho small GTPases. May enhance the guanine nucleotide exchange factor (GEF) activity of DOCK1.</text>
</comment>
<evidence type="ECO:0000256" key="1">
    <source>
        <dbReference type="ARBA" id="ARBA00024863"/>
    </source>
</evidence>
<dbReference type="AlphaFoldDB" id="A0A7E4VWL1"/>
<feature type="domain" description="ELMO armadillo-like helical" evidence="3">
    <location>
        <begin position="162"/>
        <end position="318"/>
    </location>
</feature>
<evidence type="ECO:0000259" key="4">
    <source>
        <dbReference type="Pfam" id="PF16457"/>
    </source>
</evidence>
<evidence type="ECO:0000259" key="2">
    <source>
        <dbReference type="Pfam" id="PF04727"/>
    </source>
</evidence>
<reference evidence="5" key="1">
    <citation type="journal article" date="2013" name="Genetics">
        <title>The draft genome and transcriptome of Panagrellus redivivus are shaped by the harsh demands of a free-living lifestyle.</title>
        <authorList>
            <person name="Srinivasan J."/>
            <person name="Dillman A.R."/>
            <person name="Macchietto M.G."/>
            <person name="Heikkinen L."/>
            <person name="Lakso M."/>
            <person name="Fracchia K.M."/>
            <person name="Antoshechkin I."/>
            <person name="Mortazavi A."/>
            <person name="Wong G."/>
            <person name="Sternberg P.W."/>
        </authorList>
    </citation>
    <scope>NUCLEOTIDE SEQUENCE [LARGE SCALE GENOMIC DNA]</scope>
    <source>
        <strain evidence="5">MT8872</strain>
    </source>
</reference>
<evidence type="ECO:0000259" key="3">
    <source>
        <dbReference type="Pfam" id="PF11841"/>
    </source>
</evidence>
<protein>
    <submittedName>
        <fullName evidence="6">ELMO domain-containing protein</fullName>
    </submittedName>
</protein>
<feature type="domain" description="PH" evidence="4">
    <location>
        <begin position="601"/>
        <end position="731"/>
    </location>
</feature>
<dbReference type="Pfam" id="PF16457">
    <property type="entry name" value="PH_12"/>
    <property type="match status" value="1"/>
</dbReference>
<proteinExistence type="predicted"/>
<dbReference type="Proteomes" id="UP000492821">
    <property type="component" value="Unassembled WGS sequence"/>
</dbReference>
<keyword evidence="5" id="KW-1185">Reference proteome</keyword>
<dbReference type="Gene3D" id="2.30.29.30">
    <property type="entry name" value="Pleckstrin-homology domain (PH domain)/Phosphotyrosine-binding domain (PTB)"/>
    <property type="match status" value="1"/>
</dbReference>
<dbReference type="SUPFAM" id="SSF48371">
    <property type="entry name" value="ARM repeat"/>
    <property type="match status" value="1"/>
</dbReference>
<dbReference type="InterPro" id="IPR006816">
    <property type="entry name" value="ELMO_dom"/>
</dbReference>
<dbReference type="SUPFAM" id="SSF50729">
    <property type="entry name" value="PH domain-like"/>
    <property type="match status" value="1"/>
</dbReference>
<dbReference type="InterPro" id="IPR011993">
    <property type="entry name" value="PH-like_dom_sf"/>
</dbReference>
<sequence length="788" mass="89706">MSAVPESETILNLKLVDLKRSVNDTRGGFVIDPKMGEYLPPGIPIPPAQPVLPHITFGKTTATLDTLLMSMAKQLGLPVDGHHQYGFMYDTSVKTGVGAEKKYVFVTQEALPTFKDGFVWILSASPTNYAITMLTKLEKINLFGDWGHTLEALSNLSRDPVFVREFHAKGGILKVSNLIESGVFDSNLSALCVIFNIFLQLMQHPGFVAWSDLNPNFVLKLVGYIDGSGKFENADSLRLALSLLLTIMDKGEHLVETVQQTMKFESLIRLLDKRDERYLIFVLKLMNQLYEKAKEEDRLAILELQHDKPFRSAVENVIKSELNKPDERVHEQLLQIQDIFFRKLRELAMRVPSVAEIDSITDMKEWQCTSPRSSAASVESHGTSERAISLDNESLLAMGPSAKSDFADLVRLTPPGSLALDTILDYTKRFTKRLNEIQIESSIRPTAWPTIMSHLVTSLIRILSIMPSEATPTSEDPSITHSLPEQILRPWLIMFNSEHPFHDLFAVAIDTYFRTWREMHAGSDDEGKVLHVVRHQLAYAVRENLPTCAAFDDYVQRKLSYFHIQKIWERQRIEREELELNSLAVRELQKHLRPSVVKLVNSRRINALKKGYCFTKIAKSKSAKPYLWFWKLDEKERELSCCDCFEDTTRPNYKTKQTILINDIRRIITGTEYSEVVIQQIGTKFLKKTSSALPKYGFSIEPKDQTELLILATDDEAVHQAWTEGLNILLGREVIAERKAYENEIDKLLDMEIRVRLLNVGNPPSTVPRVPPLPSNFDWIPGRKAVIS</sequence>
<dbReference type="InterPro" id="IPR024574">
    <property type="entry name" value="ELMO_ARM"/>
</dbReference>
<dbReference type="Pfam" id="PF11841">
    <property type="entry name" value="ELMO_ARM"/>
    <property type="match status" value="1"/>
</dbReference>
<reference evidence="6" key="2">
    <citation type="submission" date="2020-10" db="UniProtKB">
        <authorList>
            <consortium name="WormBaseParasite"/>
        </authorList>
    </citation>
    <scope>IDENTIFICATION</scope>
</reference>
<feature type="domain" description="ELMO" evidence="2">
    <location>
        <begin position="413"/>
        <end position="530"/>
    </location>
</feature>
<dbReference type="WBParaSite" id="Pan_g4132.t1">
    <property type="protein sequence ID" value="Pan_g4132.t1"/>
    <property type="gene ID" value="Pan_g4132"/>
</dbReference>
<dbReference type="Pfam" id="PF04727">
    <property type="entry name" value="ELMO_CED12"/>
    <property type="match status" value="1"/>
</dbReference>
<accession>A0A7E4VWL1</accession>
<organism evidence="5 6">
    <name type="scientific">Panagrellus redivivus</name>
    <name type="common">Microworm</name>
    <dbReference type="NCBI Taxonomy" id="6233"/>
    <lineage>
        <taxon>Eukaryota</taxon>
        <taxon>Metazoa</taxon>
        <taxon>Ecdysozoa</taxon>
        <taxon>Nematoda</taxon>
        <taxon>Chromadorea</taxon>
        <taxon>Rhabditida</taxon>
        <taxon>Tylenchina</taxon>
        <taxon>Panagrolaimomorpha</taxon>
        <taxon>Panagrolaimoidea</taxon>
        <taxon>Panagrolaimidae</taxon>
        <taxon>Panagrellus</taxon>
    </lineage>
</organism>